<keyword evidence="2" id="KW-1133">Transmembrane helix</keyword>
<feature type="compositionally biased region" description="Polar residues" evidence="1">
    <location>
        <begin position="323"/>
        <end position="357"/>
    </location>
</feature>
<organism evidence="3 4">
    <name type="scientific">Batillaria attramentaria</name>
    <dbReference type="NCBI Taxonomy" id="370345"/>
    <lineage>
        <taxon>Eukaryota</taxon>
        <taxon>Metazoa</taxon>
        <taxon>Spiralia</taxon>
        <taxon>Lophotrochozoa</taxon>
        <taxon>Mollusca</taxon>
        <taxon>Gastropoda</taxon>
        <taxon>Caenogastropoda</taxon>
        <taxon>Sorbeoconcha</taxon>
        <taxon>Cerithioidea</taxon>
        <taxon>Batillariidae</taxon>
        <taxon>Batillaria</taxon>
    </lineage>
</organism>
<feature type="compositionally biased region" description="Low complexity" evidence="1">
    <location>
        <begin position="226"/>
        <end position="241"/>
    </location>
</feature>
<proteinExistence type="predicted"/>
<feature type="region of interest" description="Disordered" evidence="1">
    <location>
        <begin position="304"/>
        <end position="363"/>
    </location>
</feature>
<evidence type="ECO:0000256" key="2">
    <source>
        <dbReference type="SAM" id="Phobius"/>
    </source>
</evidence>
<keyword evidence="2" id="KW-0472">Membrane</keyword>
<protein>
    <submittedName>
        <fullName evidence="3">Uncharacterized protein</fullName>
    </submittedName>
</protein>
<feature type="region of interest" description="Disordered" evidence="1">
    <location>
        <begin position="253"/>
        <end position="274"/>
    </location>
</feature>
<keyword evidence="4" id="KW-1185">Reference proteome</keyword>
<feature type="region of interest" description="Disordered" evidence="1">
    <location>
        <begin position="184"/>
        <end position="241"/>
    </location>
</feature>
<dbReference type="Proteomes" id="UP001519460">
    <property type="component" value="Unassembled WGS sequence"/>
</dbReference>
<evidence type="ECO:0000256" key="1">
    <source>
        <dbReference type="SAM" id="MobiDB-lite"/>
    </source>
</evidence>
<evidence type="ECO:0000313" key="4">
    <source>
        <dbReference type="Proteomes" id="UP001519460"/>
    </source>
</evidence>
<sequence>MRRAAARWRGGSWRWRLPVLRWAPSLARWLPTLTWRRGNVLGFVVSVWVCLITLVQLSLQPNKLLQVGDSGQVRGHAAFVGGVIDIGTQGLGQNWAAVDDGRSIITGVDLPRHAARHRSRASHDTTKRVVHHGEMVKVVENLDGGHFPDFERSRRRIQEIGSRQADNVDVSLAGAFQFDDAFGSNVESEEDSNPPSPSSASLSRLKSATHDEGQASRERYTLTDHQSQIPRPDSPSSQSQPLTHIRHVINPSLHSQAGRNSGRAASPGYESDLPQEQLDQEKFHQRKKVQGTDSRIGSSHHEFANAADRQSSRPGGVPKGVPGSTNRSTMDASRQGQGNSPRSSRAGNSPWSASVTSRVEEDQVVVVGTRLKQDGFLEHAYNVTASDLLPLDRDVPDTRPPG</sequence>
<feature type="transmembrane region" description="Helical" evidence="2">
    <location>
        <begin position="40"/>
        <end position="59"/>
    </location>
</feature>
<name>A0ABD0LMV2_9CAEN</name>
<reference evidence="3 4" key="1">
    <citation type="journal article" date="2023" name="Sci. Data">
        <title>Genome assembly of the Korean intertidal mud-creeper Batillaria attramentaria.</title>
        <authorList>
            <person name="Patra A.K."/>
            <person name="Ho P.T."/>
            <person name="Jun S."/>
            <person name="Lee S.J."/>
            <person name="Kim Y."/>
            <person name="Won Y.J."/>
        </authorList>
    </citation>
    <scope>NUCLEOTIDE SEQUENCE [LARGE SCALE GENOMIC DNA]</scope>
    <source>
        <strain evidence="3">Wonlab-2016</strain>
    </source>
</reference>
<dbReference type="AlphaFoldDB" id="A0ABD0LMV2"/>
<keyword evidence="2" id="KW-0812">Transmembrane</keyword>
<evidence type="ECO:0000313" key="3">
    <source>
        <dbReference type="EMBL" id="KAK7500755.1"/>
    </source>
</evidence>
<gene>
    <name evidence="3" type="ORF">BaRGS_00007999</name>
</gene>
<comment type="caution">
    <text evidence="3">The sequence shown here is derived from an EMBL/GenBank/DDBJ whole genome shotgun (WGS) entry which is preliminary data.</text>
</comment>
<dbReference type="EMBL" id="JACVVK020000035">
    <property type="protein sequence ID" value="KAK7500755.1"/>
    <property type="molecule type" value="Genomic_DNA"/>
</dbReference>
<accession>A0ABD0LMV2</accession>
<feature type="compositionally biased region" description="Basic and acidic residues" evidence="1">
    <location>
        <begin position="208"/>
        <end position="222"/>
    </location>
</feature>